<keyword evidence="3" id="KW-0238">DNA-binding</keyword>
<dbReference type="GO" id="GO:0046983">
    <property type="term" value="F:protein dimerization activity"/>
    <property type="evidence" value="ECO:0007669"/>
    <property type="project" value="InterPro"/>
</dbReference>
<evidence type="ECO:0000313" key="8">
    <source>
        <dbReference type="EMBL" id="GMH00195.1"/>
    </source>
</evidence>
<dbReference type="PANTHER" id="PTHR11969:SF54">
    <property type="entry name" value="MAD-LIKE PROTEIN 1"/>
    <property type="match status" value="1"/>
</dbReference>
<keyword evidence="4" id="KW-0804">Transcription</keyword>
<evidence type="ECO:0000256" key="5">
    <source>
        <dbReference type="ARBA" id="ARBA00023242"/>
    </source>
</evidence>
<evidence type="ECO:0000256" key="4">
    <source>
        <dbReference type="ARBA" id="ARBA00023163"/>
    </source>
</evidence>
<dbReference type="Gene3D" id="4.10.280.10">
    <property type="entry name" value="Helix-loop-helix DNA-binding domain"/>
    <property type="match status" value="1"/>
</dbReference>
<dbReference type="PROSITE" id="PS50888">
    <property type="entry name" value="BHLH"/>
    <property type="match status" value="1"/>
</dbReference>
<proteinExistence type="predicted"/>
<dbReference type="GO" id="GO:0005634">
    <property type="term" value="C:nucleus"/>
    <property type="evidence" value="ECO:0007669"/>
    <property type="project" value="UniProtKB-SubCell"/>
</dbReference>
<protein>
    <recommendedName>
        <fullName evidence="7">BHLH domain-containing protein</fullName>
    </recommendedName>
</protein>
<feature type="coiled-coil region" evidence="6">
    <location>
        <begin position="154"/>
        <end position="181"/>
    </location>
</feature>
<dbReference type="CDD" id="cd11448">
    <property type="entry name" value="bHLH_AtFAMA_like"/>
    <property type="match status" value="1"/>
</dbReference>
<evidence type="ECO:0000256" key="1">
    <source>
        <dbReference type="ARBA" id="ARBA00004123"/>
    </source>
</evidence>
<dbReference type="GO" id="GO:0000981">
    <property type="term" value="F:DNA-binding transcription factor activity, RNA polymerase II-specific"/>
    <property type="evidence" value="ECO:0007669"/>
    <property type="project" value="TreeGrafter"/>
</dbReference>
<dbReference type="SUPFAM" id="SSF47459">
    <property type="entry name" value="HLH, helix-loop-helix DNA-binding domain"/>
    <property type="match status" value="1"/>
</dbReference>
<dbReference type="Proteomes" id="UP001279734">
    <property type="component" value="Unassembled WGS sequence"/>
</dbReference>
<gene>
    <name evidence="8" type="ORF">Nepgr_002034</name>
</gene>
<sequence length="314" mass="34918">MALEAVVFSQDPFLSYCCKDLYTLGGGCTNDFVTPIVEETDKALHVTSKTLSTIQNANNCECSYSSKEGLAVGICLTGEVGTPMEAVVATTDTATVRRKRRRMSTKNKEEVENQRMTHIAVERNRRKQMNEYLAVIRSLMPPPYVQRGDQASIIGGAINYVKELEQLLQSLEAQRRFYKQQGGQDDNASCSPFADFFTFRRYSTRSNLAEGNNNNSVSFNDSDAGDVEVTMVESHANVKILAKKQPKQLLKLMTGFQSLRLSVLHLNVTTVDQMVLHSFSLKIEEGSQLNSSDKIAAAAKLILRKLQEEASLIV</sequence>
<reference evidence="8" key="1">
    <citation type="submission" date="2023-05" db="EMBL/GenBank/DDBJ databases">
        <title>Nepenthes gracilis genome sequencing.</title>
        <authorList>
            <person name="Fukushima K."/>
        </authorList>
    </citation>
    <scope>NUCLEOTIDE SEQUENCE</scope>
    <source>
        <strain evidence="8">SING2019-196</strain>
    </source>
</reference>
<evidence type="ECO:0000259" key="7">
    <source>
        <dbReference type="PROSITE" id="PS50888"/>
    </source>
</evidence>
<dbReference type="InterPro" id="IPR036638">
    <property type="entry name" value="HLH_DNA-bd_sf"/>
</dbReference>
<evidence type="ECO:0000256" key="6">
    <source>
        <dbReference type="SAM" id="Coils"/>
    </source>
</evidence>
<keyword evidence="6" id="KW-0175">Coiled coil</keyword>
<dbReference type="Pfam" id="PF00010">
    <property type="entry name" value="HLH"/>
    <property type="match status" value="1"/>
</dbReference>
<name>A0AAD3P3C4_NEPGR</name>
<dbReference type="PANTHER" id="PTHR11969">
    <property type="entry name" value="MAX DIMERIZATION, MAD"/>
    <property type="match status" value="1"/>
</dbReference>
<dbReference type="Pfam" id="PF22754">
    <property type="entry name" value="bHLH-TF_ACT-like_plant"/>
    <property type="match status" value="1"/>
</dbReference>
<evidence type="ECO:0000313" key="9">
    <source>
        <dbReference type="Proteomes" id="UP001279734"/>
    </source>
</evidence>
<keyword evidence="2" id="KW-0805">Transcription regulation</keyword>
<organism evidence="8 9">
    <name type="scientific">Nepenthes gracilis</name>
    <name type="common">Slender pitcher plant</name>
    <dbReference type="NCBI Taxonomy" id="150966"/>
    <lineage>
        <taxon>Eukaryota</taxon>
        <taxon>Viridiplantae</taxon>
        <taxon>Streptophyta</taxon>
        <taxon>Embryophyta</taxon>
        <taxon>Tracheophyta</taxon>
        <taxon>Spermatophyta</taxon>
        <taxon>Magnoliopsida</taxon>
        <taxon>eudicotyledons</taxon>
        <taxon>Gunneridae</taxon>
        <taxon>Pentapetalae</taxon>
        <taxon>Caryophyllales</taxon>
        <taxon>Nepenthaceae</taxon>
        <taxon>Nepenthes</taxon>
    </lineage>
</organism>
<dbReference type="InterPro" id="IPR011598">
    <property type="entry name" value="bHLH_dom"/>
</dbReference>
<dbReference type="GO" id="GO:0000978">
    <property type="term" value="F:RNA polymerase II cis-regulatory region sequence-specific DNA binding"/>
    <property type="evidence" value="ECO:0007669"/>
    <property type="project" value="TreeGrafter"/>
</dbReference>
<feature type="domain" description="BHLH" evidence="7">
    <location>
        <begin position="113"/>
        <end position="164"/>
    </location>
</feature>
<dbReference type="EMBL" id="BSYO01000002">
    <property type="protein sequence ID" value="GMH00195.1"/>
    <property type="molecule type" value="Genomic_DNA"/>
</dbReference>
<evidence type="ECO:0000256" key="3">
    <source>
        <dbReference type="ARBA" id="ARBA00023125"/>
    </source>
</evidence>
<keyword evidence="9" id="KW-1185">Reference proteome</keyword>
<evidence type="ECO:0000256" key="2">
    <source>
        <dbReference type="ARBA" id="ARBA00023015"/>
    </source>
</evidence>
<comment type="subcellular location">
    <subcellularLocation>
        <location evidence="1">Nucleus</location>
    </subcellularLocation>
</comment>
<dbReference type="SMART" id="SM00353">
    <property type="entry name" value="HLH"/>
    <property type="match status" value="1"/>
</dbReference>
<accession>A0AAD3P3C4</accession>
<dbReference type="InterPro" id="IPR054502">
    <property type="entry name" value="bHLH-TF_ACT-like_plant"/>
</dbReference>
<dbReference type="AlphaFoldDB" id="A0AAD3P3C4"/>
<keyword evidence="5" id="KW-0539">Nucleus</keyword>
<comment type="caution">
    <text evidence="8">The sequence shown here is derived from an EMBL/GenBank/DDBJ whole genome shotgun (WGS) entry which is preliminary data.</text>
</comment>